<dbReference type="Pfam" id="PF13202">
    <property type="entry name" value="EF-hand_5"/>
    <property type="match status" value="1"/>
</dbReference>
<dbReference type="InterPro" id="IPR013130">
    <property type="entry name" value="Fe3_Rdtase_TM_dom"/>
</dbReference>
<name>A0AAE1U2D6_9EUCA</name>
<feature type="compositionally biased region" description="Pro residues" evidence="10">
    <location>
        <begin position="863"/>
        <end position="872"/>
    </location>
</feature>
<feature type="compositionally biased region" description="Gly residues" evidence="10">
    <location>
        <begin position="55"/>
        <end position="64"/>
    </location>
</feature>
<dbReference type="GO" id="GO:0016175">
    <property type="term" value="F:superoxide-generating NAD(P)H oxidase activity"/>
    <property type="evidence" value="ECO:0007669"/>
    <property type="project" value="TreeGrafter"/>
</dbReference>
<keyword evidence="8" id="KW-0560">Oxidoreductase</keyword>
<gene>
    <name evidence="14" type="ORF">Pmani_024320</name>
</gene>
<evidence type="ECO:0000256" key="2">
    <source>
        <dbReference type="ARBA" id="ARBA00022630"/>
    </source>
</evidence>
<feature type="domain" description="FAD-binding FR-type" evidence="13">
    <location>
        <begin position="690"/>
        <end position="825"/>
    </location>
</feature>
<dbReference type="InterPro" id="IPR002048">
    <property type="entry name" value="EF_hand_dom"/>
</dbReference>
<evidence type="ECO:0000256" key="10">
    <source>
        <dbReference type="SAM" id="MobiDB-lite"/>
    </source>
</evidence>
<feature type="region of interest" description="Disordered" evidence="10">
    <location>
        <begin position="36"/>
        <end position="107"/>
    </location>
</feature>
<proteinExistence type="predicted"/>
<feature type="compositionally biased region" description="Acidic residues" evidence="10">
    <location>
        <begin position="981"/>
        <end position="1003"/>
    </location>
</feature>
<evidence type="ECO:0000259" key="13">
    <source>
        <dbReference type="PROSITE" id="PS51384"/>
    </source>
</evidence>
<dbReference type="Pfam" id="PF08030">
    <property type="entry name" value="NAD_binding_6"/>
    <property type="match status" value="1"/>
</dbReference>
<feature type="domain" description="EF-hand" evidence="12">
    <location>
        <begin position="226"/>
        <end position="262"/>
    </location>
</feature>
<feature type="compositionally biased region" description="Basic and acidic residues" evidence="10">
    <location>
        <begin position="1058"/>
        <end position="1082"/>
    </location>
</feature>
<dbReference type="PROSITE" id="PS00018">
    <property type="entry name" value="EF_HAND_1"/>
    <property type="match status" value="2"/>
</dbReference>
<dbReference type="GO" id="GO:0005509">
    <property type="term" value="F:calcium ion binding"/>
    <property type="evidence" value="ECO:0007669"/>
    <property type="project" value="InterPro"/>
</dbReference>
<evidence type="ECO:0000256" key="7">
    <source>
        <dbReference type="ARBA" id="ARBA00022989"/>
    </source>
</evidence>
<dbReference type="PROSITE" id="PS50222">
    <property type="entry name" value="EF_HAND_2"/>
    <property type="match status" value="4"/>
</dbReference>
<dbReference type="SFLD" id="SFLDS00052">
    <property type="entry name" value="Ferric_Reductase_Domain"/>
    <property type="match status" value="1"/>
</dbReference>
<dbReference type="FunFam" id="3.40.50.80:FF:000012">
    <property type="entry name" value="NADPH oxidase, isoform B"/>
    <property type="match status" value="1"/>
</dbReference>
<keyword evidence="9 11" id="KW-0472">Membrane</keyword>
<dbReference type="InterPro" id="IPR011992">
    <property type="entry name" value="EF-hand-dom_pair"/>
</dbReference>
<dbReference type="SMART" id="SM00054">
    <property type="entry name" value="EFh"/>
    <property type="match status" value="4"/>
</dbReference>
<dbReference type="Pfam" id="PF08022">
    <property type="entry name" value="FAD_binding_8"/>
    <property type="match status" value="1"/>
</dbReference>
<reference evidence="14" key="1">
    <citation type="submission" date="2023-11" db="EMBL/GenBank/DDBJ databases">
        <title>Genome assemblies of two species of porcelain crab, Petrolisthes cinctipes and Petrolisthes manimaculis (Anomura: Porcellanidae).</title>
        <authorList>
            <person name="Angst P."/>
        </authorList>
    </citation>
    <scope>NUCLEOTIDE SEQUENCE</scope>
    <source>
        <strain evidence="14">PB745_02</strain>
        <tissue evidence="14">Gill</tissue>
    </source>
</reference>
<dbReference type="GO" id="GO:0043020">
    <property type="term" value="C:NADPH oxidase complex"/>
    <property type="evidence" value="ECO:0007669"/>
    <property type="project" value="TreeGrafter"/>
</dbReference>
<evidence type="ECO:0000256" key="11">
    <source>
        <dbReference type="SAM" id="Phobius"/>
    </source>
</evidence>
<evidence type="ECO:0008006" key="16">
    <source>
        <dbReference type="Google" id="ProtNLM"/>
    </source>
</evidence>
<evidence type="ECO:0000256" key="1">
    <source>
        <dbReference type="ARBA" id="ARBA00004141"/>
    </source>
</evidence>
<evidence type="ECO:0000313" key="15">
    <source>
        <dbReference type="Proteomes" id="UP001292094"/>
    </source>
</evidence>
<dbReference type="InterPro" id="IPR013121">
    <property type="entry name" value="Fe_red_NAD-bd_6"/>
</dbReference>
<evidence type="ECO:0000256" key="9">
    <source>
        <dbReference type="ARBA" id="ARBA00023136"/>
    </source>
</evidence>
<feature type="transmembrane region" description="Helical" evidence="11">
    <location>
        <begin position="634"/>
        <end position="651"/>
    </location>
</feature>
<evidence type="ECO:0000256" key="4">
    <source>
        <dbReference type="ARBA" id="ARBA00022827"/>
    </source>
</evidence>
<comment type="subcellular location">
    <subcellularLocation>
        <location evidence="1">Membrane</location>
        <topology evidence="1">Multi-pass membrane protein</topology>
    </subcellularLocation>
</comment>
<keyword evidence="7 11" id="KW-1133">Transmembrane helix</keyword>
<sequence>MENIKNRDFWSRRSRNNPFSRLRSSSRVRSYSGNYRSSLAGVGVGDRGSMRSFTGGVGVTGGGDAADQGNTRTKNQEEEEEKVEKRRRREEEEEKVEQEEEEKEEEEEALIASEMMLEAQRETLLRENVVWMRNYLTESSKTDGGNFTLTTFLNTMSNKELLNRLFSLWDVRGDGVLLQQEWVDHLKCSTRAVGAREWSELLEVLAYVVCGEEGVVTSQHFTKILTSRGVLEKLYRLVSKDGDGVVVTRQDIMDFIANLTYARPRTGFTRENLEWLEQLFRQALGLKQELSFDDFKKIVHSRNSFFAERVFQIFDRDNSGTVSLSEFLDAMHQFAGKSPNDKIKFLFRVYDLDGDGLIQQSELQKVMKACMEENGMKFSDDQIEDLTLAMFEDADTQNTGAITYESLKAQLEKHDGLLENLSISIDRWLVPPNIGKKAKTNTKLKTKVTNLRPYQMSLPYLKNNYVYLSFLIAYLAINLGLFVSRAWEYRESNGYTIVARACGQCLNFNCMFVLVLMLRQCITYLRSLGASSFLPLDQHMYLHKLCGWLIFGYSLLHSLMHLINFSVNIVNATGEGELNEDEWALWEWLFTMRPEKLGLIDGIANPTGIALIVILTLMVVCSLPFVRKSGYFEVFYWTHLLYIVFFTLTILHGPNFWKWFVAPGIIFLIERIHRTIRMRTGRGKTYISSGVLLPSKVIVIIAVVSLLFSILSSGVLLPSKVIHLVIKRPANFQFHPGDYVFINIPEIAKYEWHPFTISSAPEQEDVLWLHIRAVGQWTNRLHGYFENEQLKCERQRCELQVSSCNSVRRSTITTTMALHSTTDLPHNTLVEDGRTAFLSSHHTGLPRLALENGISNAAFQPDTPLPPPPPHPTNSSSSHSASPQNNNKNKRRKEEEEERKENVLMSSDSTECDGKEHTHGVDDVDEMGVVVAGGVGGGDLTNTHTNFRKSDGMSFKYIRRKPTIICLDLPSETESLAGDYYDDEDDADGEEEGDKVVEGEGEEEVVRRGGGSGRGGKRMDVRVTIQDDLTDTHQPIRGDQNTSAVVLAEEGRVRRKSRVDEGCRRKSSRQEDRRRSRQEERRAARKRSRMEEVLAEGGCAVGKPLVIYMDGPFGAPSSHIFRAQHAVLIATGIGVTPFASILQSIMHKYWKARHTCPKCTHSWTSDLPHSVMNLRKVDFFWINRDQRSFEWFVNLLSQLEIEQAEQGGVLERFLDMHMYITSALQKTDMKAVGLQLALDLLHEKEKRDLITGLKTRTNAGRPNWDKVFKQLTNQQKGKITVFYCGPPALGRTLRYKCDEYGFDFRKEIF</sequence>
<dbReference type="CDD" id="cd06186">
    <property type="entry name" value="NOX_Duox_like_FAD_NADP"/>
    <property type="match status" value="2"/>
</dbReference>
<dbReference type="FunFam" id="2.40.30.10:FF:000056">
    <property type="entry name" value="NADPH oxidase 5"/>
    <property type="match status" value="1"/>
</dbReference>
<dbReference type="InterPro" id="IPR013112">
    <property type="entry name" value="FAD-bd_8"/>
</dbReference>
<dbReference type="Proteomes" id="UP001292094">
    <property type="component" value="Unassembled WGS sequence"/>
</dbReference>
<feature type="transmembrane region" description="Helical" evidence="11">
    <location>
        <begin position="545"/>
        <end position="563"/>
    </location>
</feature>
<evidence type="ECO:0000313" key="14">
    <source>
        <dbReference type="EMBL" id="KAK4303695.1"/>
    </source>
</evidence>
<evidence type="ECO:0000259" key="12">
    <source>
        <dbReference type="PROSITE" id="PS50222"/>
    </source>
</evidence>
<feature type="region of interest" description="Disordered" evidence="10">
    <location>
        <begin position="981"/>
        <end position="1087"/>
    </location>
</feature>
<dbReference type="InterPro" id="IPR050369">
    <property type="entry name" value="RBOH/FRE"/>
</dbReference>
<comment type="caution">
    <text evidence="14">The sequence shown here is derived from an EMBL/GenBank/DDBJ whole genome shotgun (WGS) entry which is preliminary data.</text>
</comment>
<keyword evidence="5" id="KW-0106">Calcium</keyword>
<dbReference type="SUPFAM" id="SSF52343">
    <property type="entry name" value="Ferredoxin reductase-like, C-terminal NADP-linked domain"/>
    <property type="match status" value="1"/>
</dbReference>
<dbReference type="Pfam" id="PF01794">
    <property type="entry name" value="Ferric_reduct"/>
    <property type="match status" value="1"/>
</dbReference>
<keyword evidence="6" id="KW-0521">NADP</keyword>
<feature type="transmembrane region" description="Helical" evidence="11">
    <location>
        <begin position="697"/>
        <end position="717"/>
    </location>
</feature>
<organism evidence="14 15">
    <name type="scientific">Petrolisthes manimaculis</name>
    <dbReference type="NCBI Taxonomy" id="1843537"/>
    <lineage>
        <taxon>Eukaryota</taxon>
        <taxon>Metazoa</taxon>
        <taxon>Ecdysozoa</taxon>
        <taxon>Arthropoda</taxon>
        <taxon>Crustacea</taxon>
        <taxon>Multicrustacea</taxon>
        <taxon>Malacostraca</taxon>
        <taxon>Eumalacostraca</taxon>
        <taxon>Eucarida</taxon>
        <taxon>Decapoda</taxon>
        <taxon>Pleocyemata</taxon>
        <taxon>Anomura</taxon>
        <taxon>Galatheoidea</taxon>
        <taxon>Porcellanidae</taxon>
        <taxon>Petrolisthes</taxon>
    </lineage>
</organism>
<keyword evidence="3 11" id="KW-0812">Transmembrane</keyword>
<dbReference type="InterPro" id="IPR017938">
    <property type="entry name" value="Riboflavin_synthase-like_b-brl"/>
</dbReference>
<keyword evidence="2" id="KW-0285">Flavoprotein</keyword>
<feature type="transmembrane region" description="Helical" evidence="11">
    <location>
        <begin position="603"/>
        <end position="625"/>
    </location>
</feature>
<keyword evidence="15" id="KW-1185">Reference proteome</keyword>
<feature type="compositionally biased region" description="Low complexity" evidence="10">
    <location>
        <begin position="873"/>
        <end position="887"/>
    </location>
</feature>
<dbReference type="Gene3D" id="1.10.238.10">
    <property type="entry name" value="EF-hand"/>
    <property type="match status" value="2"/>
</dbReference>
<dbReference type="SUPFAM" id="SSF47473">
    <property type="entry name" value="EF-hand"/>
    <property type="match status" value="2"/>
</dbReference>
<accession>A0AAE1U2D6</accession>
<feature type="compositionally biased region" description="Acidic residues" evidence="10">
    <location>
        <begin position="91"/>
        <end position="107"/>
    </location>
</feature>
<dbReference type="InterPro" id="IPR018247">
    <property type="entry name" value="EF_Hand_1_Ca_BS"/>
</dbReference>
<feature type="transmembrane region" description="Helical" evidence="11">
    <location>
        <begin position="506"/>
        <end position="525"/>
    </location>
</feature>
<evidence type="ECO:0000256" key="5">
    <source>
        <dbReference type="ARBA" id="ARBA00022837"/>
    </source>
</evidence>
<dbReference type="CDD" id="cd00051">
    <property type="entry name" value="EFh"/>
    <property type="match status" value="2"/>
</dbReference>
<keyword evidence="4" id="KW-0274">FAD</keyword>
<feature type="domain" description="EF-hand" evidence="12">
    <location>
        <begin position="302"/>
        <end position="337"/>
    </location>
</feature>
<protein>
    <recommendedName>
        <fullName evidence="16">NADPH oxidase</fullName>
    </recommendedName>
</protein>
<evidence type="ECO:0000256" key="6">
    <source>
        <dbReference type="ARBA" id="ARBA00022857"/>
    </source>
</evidence>
<dbReference type="EMBL" id="JAWZYT010002545">
    <property type="protein sequence ID" value="KAK4303695.1"/>
    <property type="molecule type" value="Genomic_DNA"/>
</dbReference>
<dbReference type="InterPro" id="IPR039261">
    <property type="entry name" value="FNR_nucleotide-bd"/>
</dbReference>
<feature type="domain" description="EF-hand" evidence="12">
    <location>
        <begin position="338"/>
        <end position="373"/>
    </location>
</feature>
<dbReference type="SFLD" id="SFLDG01169">
    <property type="entry name" value="NADPH_oxidase_subgroup_(NOX)"/>
    <property type="match status" value="1"/>
</dbReference>
<feature type="region of interest" description="Disordered" evidence="10">
    <location>
        <begin position="857"/>
        <end position="920"/>
    </location>
</feature>
<feature type="transmembrane region" description="Helical" evidence="11">
    <location>
        <begin position="465"/>
        <end position="486"/>
    </location>
</feature>
<evidence type="ECO:0000256" key="8">
    <source>
        <dbReference type="ARBA" id="ARBA00023002"/>
    </source>
</evidence>
<dbReference type="GO" id="GO:0042554">
    <property type="term" value="P:superoxide anion generation"/>
    <property type="evidence" value="ECO:0007669"/>
    <property type="project" value="TreeGrafter"/>
</dbReference>
<evidence type="ECO:0000256" key="3">
    <source>
        <dbReference type="ARBA" id="ARBA00022692"/>
    </source>
</evidence>
<dbReference type="Gene3D" id="2.40.30.10">
    <property type="entry name" value="Translation factors"/>
    <property type="match status" value="1"/>
</dbReference>
<dbReference type="Pfam" id="PF13499">
    <property type="entry name" value="EF-hand_7"/>
    <property type="match status" value="1"/>
</dbReference>
<dbReference type="Gene3D" id="3.40.50.80">
    <property type="entry name" value="Nucleotide-binding domain of ferredoxin-NADP reductase (FNR) module"/>
    <property type="match status" value="1"/>
</dbReference>
<feature type="domain" description="EF-hand" evidence="12">
    <location>
        <begin position="157"/>
        <end position="192"/>
    </location>
</feature>
<dbReference type="FunFam" id="1.10.238.10:FF:000258">
    <property type="entry name" value="NADPH oxidase, isoform B"/>
    <property type="match status" value="1"/>
</dbReference>
<dbReference type="PANTHER" id="PTHR11972:SF58">
    <property type="entry name" value="NADPH OXIDASE 5"/>
    <property type="match status" value="1"/>
</dbReference>
<dbReference type="PANTHER" id="PTHR11972">
    <property type="entry name" value="NADPH OXIDASE"/>
    <property type="match status" value="1"/>
</dbReference>
<dbReference type="PROSITE" id="PS51384">
    <property type="entry name" value="FAD_FR"/>
    <property type="match status" value="1"/>
</dbReference>
<dbReference type="PRINTS" id="PR00450">
    <property type="entry name" value="RECOVERIN"/>
</dbReference>
<dbReference type="InterPro" id="IPR017927">
    <property type="entry name" value="FAD-bd_FR_type"/>
</dbReference>
<dbReference type="GO" id="GO:0006952">
    <property type="term" value="P:defense response"/>
    <property type="evidence" value="ECO:0007669"/>
    <property type="project" value="TreeGrafter"/>
</dbReference>
<dbReference type="SUPFAM" id="SSF63380">
    <property type="entry name" value="Riboflavin synthase domain-like"/>
    <property type="match status" value="1"/>
</dbReference>